<feature type="non-terminal residue" evidence="2">
    <location>
        <position position="60"/>
    </location>
</feature>
<feature type="non-terminal residue" evidence="2">
    <location>
        <position position="1"/>
    </location>
</feature>
<dbReference type="AlphaFoldDB" id="A0ABD0MXI0"/>
<evidence type="ECO:0000256" key="1">
    <source>
        <dbReference type="SAM" id="MobiDB-lite"/>
    </source>
</evidence>
<comment type="caution">
    <text evidence="2">The sequence shown here is derived from an EMBL/GenBank/DDBJ whole genome shotgun (WGS) entry which is preliminary data.</text>
</comment>
<feature type="region of interest" description="Disordered" evidence="1">
    <location>
        <begin position="1"/>
        <end position="60"/>
    </location>
</feature>
<reference evidence="2 3" key="1">
    <citation type="submission" date="2024-05" db="EMBL/GenBank/DDBJ databases">
        <title>Genome sequencing and assembly of Indian major carp, Cirrhinus mrigala (Hamilton, 1822).</title>
        <authorList>
            <person name="Mohindra V."/>
            <person name="Chowdhury L.M."/>
            <person name="Lal K."/>
            <person name="Jena J.K."/>
        </authorList>
    </citation>
    <scope>NUCLEOTIDE SEQUENCE [LARGE SCALE GENOMIC DNA]</scope>
    <source>
        <strain evidence="2">CM1030</strain>
        <tissue evidence="2">Blood</tissue>
    </source>
</reference>
<protein>
    <submittedName>
        <fullName evidence="2">Uncharacterized protein</fullName>
    </submittedName>
</protein>
<evidence type="ECO:0000313" key="2">
    <source>
        <dbReference type="EMBL" id="KAL0154699.1"/>
    </source>
</evidence>
<accession>A0ABD0MXI0</accession>
<sequence>YPASVTVSSRRRVFGLSTNPPPAPPSSRSLLSSRLTSRTPRAPRPPRRTASIQSPSLCSQ</sequence>
<feature type="compositionally biased region" description="Low complexity" evidence="1">
    <location>
        <begin position="26"/>
        <end position="40"/>
    </location>
</feature>
<keyword evidence="3" id="KW-1185">Reference proteome</keyword>
<name>A0ABD0MXI0_CIRMR</name>
<proteinExistence type="predicted"/>
<dbReference type="EMBL" id="JAMKFB020000025">
    <property type="protein sequence ID" value="KAL0154699.1"/>
    <property type="molecule type" value="Genomic_DNA"/>
</dbReference>
<dbReference type="Proteomes" id="UP001529510">
    <property type="component" value="Unassembled WGS sequence"/>
</dbReference>
<gene>
    <name evidence="2" type="ORF">M9458_048962</name>
</gene>
<evidence type="ECO:0000313" key="3">
    <source>
        <dbReference type="Proteomes" id="UP001529510"/>
    </source>
</evidence>
<organism evidence="2 3">
    <name type="scientific">Cirrhinus mrigala</name>
    <name type="common">Mrigala</name>
    <dbReference type="NCBI Taxonomy" id="683832"/>
    <lineage>
        <taxon>Eukaryota</taxon>
        <taxon>Metazoa</taxon>
        <taxon>Chordata</taxon>
        <taxon>Craniata</taxon>
        <taxon>Vertebrata</taxon>
        <taxon>Euteleostomi</taxon>
        <taxon>Actinopterygii</taxon>
        <taxon>Neopterygii</taxon>
        <taxon>Teleostei</taxon>
        <taxon>Ostariophysi</taxon>
        <taxon>Cypriniformes</taxon>
        <taxon>Cyprinidae</taxon>
        <taxon>Labeoninae</taxon>
        <taxon>Labeonini</taxon>
        <taxon>Cirrhinus</taxon>
    </lineage>
</organism>